<dbReference type="Proteomes" id="UP000193648">
    <property type="component" value="Unassembled WGS sequence"/>
</dbReference>
<dbReference type="EMBL" id="MCFF01000038">
    <property type="protein sequence ID" value="ORZ08265.1"/>
    <property type="molecule type" value="Genomic_DNA"/>
</dbReference>
<reference evidence="3 5" key="1">
    <citation type="submission" date="2016-07" db="EMBL/GenBank/DDBJ databases">
        <title>Pervasive Adenine N6-methylation of Active Genes in Fungi.</title>
        <authorList>
            <consortium name="DOE Joint Genome Institute"/>
            <person name="Mondo S.J."/>
            <person name="Dannebaum R.O."/>
            <person name="Kuo R.C."/>
            <person name="Labutti K."/>
            <person name="Haridas S."/>
            <person name="Kuo A."/>
            <person name="Salamov A."/>
            <person name="Ahrendt S.R."/>
            <person name="Lipzen A."/>
            <person name="Sullivan W."/>
            <person name="Andreopoulos W.B."/>
            <person name="Clum A."/>
            <person name="Lindquist E."/>
            <person name="Daum C."/>
            <person name="Ramamoorthy G.K."/>
            <person name="Gryganskyi A."/>
            <person name="Culley D."/>
            <person name="Magnuson J.K."/>
            <person name="James T.Y."/>
            <person name="O'Malley M.A."/>
            <person name="Stajich J.E."/>
            <person name="Spatafora J.W."/>
            <person name="Visel A."/>
            <person name="Grigoriev I.V."/>
        </authorList>
    </citation>
    <scope>NUCLEOTIDE SEQUENCE [LARGE SCALE GENOMIC DNA]</scope>
    <source>
        <strain evidence="3 5">NRRL 3116</strain>
    </source>
</reference>
<evidence type="ECO:0000313" key="5">
    <source>
        <dbReference type="Proteomes" id="UP000193648"/>
    </source>
</evidence>
<evidence type="ECO:0000313" key="4">
    <source>
        <dbReference type="EMBL" id="ORZ27037.1"/>
    </source>
</evidence>
<gene>
    <name evidence="2" type="ORF">BCR41DRAFT_147459</name>
    <name evidence="3" type="ORF">BCR41DRAFT_399328</name>
    <name evidence="4" type="ORF">BCR41DRAFT_419451</name>
</gene>
<dbReference type="InParanoid" id="A0A1Y2GE22"/>
<feature type="region of interest" description="Disordered" evidence="1">
    <location>
        <begin position="1"/>
        <end position="51"/>
    </location>
</feature>
<proteinExistence type="predicted"/>
<protein>
    <submittedName>
        <fullName evidence="3">Uncharacterized protein</fullName>
    </submittedName>
</protein>
<feature type="compositionally biased region" description="Basic and acidic residues" evidence="1">
    <location>
        <begin position="21"/>
        <end position="31"/>
    </location>
</feature>
<dbReference type="RefSeq" id="XP_021878337.1">
    <property type="nucleotide sequence ID" value="XM_022019576.1"/>
</dbReference>
<comment type="caution">
    <text evidence="3">The sequence shown here is derived from an EMBL/GenBank/DDBJ whole genome shotgun (WGS) entry which is preliminary data.</text>
</comment>
<dbReference type="GeneID" id="33561421"/>
<organism evidence="3 5">
    <name type="scientific">Lobosporangium transversale</name>
    <dbReference type="NCBI Taxonomy" id="64571"/>
    <lineage>
        <taxon>Eukaryota</taxon>
        <taxon>Fungi</taxon>
        <taxon>Fungi incertae sedis</taxon>
        <taxon>Mucoromycota</taxon>
        <taxon>Mortierellomycotina</taxon>
        <taxon>Mortierellomycetes</taxon>
        <taxon>Mortierellales</taxon>
        <taxon>Mortierellaceae</taxon>
        <taxon>Lobosporangium</taxon>
    </lineage>
</organism>
<name>A0A1Y2GE22_9FUNG</name>
<dbReference type="EMBL" id="MCFF01000038">
    <property type="protein sequence ID" value="ORZ08254.1"/>
    <property type="molecule type" value="Genomic_DNA"/>
</dbReference>
<evidence type="ECO:0000313" key="2">
    <source>
        <dbReference type="EMBL" id="ORZ08254.1"/>
    </source>
</evidence>
<keyword evidence="5" id="KW-1185">Reference proteome</keyword>
<evidence type="ECO:0000313" key="3">
    <source>
        <dbReference type="EMBL" id="ORZ08265.1"/>
    </source>
</evidence>
<sequence length="228" mass="25945">MSFSNNTASSSTSKVAGKKRAREELESDKSASRQTSPSTDGPPADPVFSYVPWERPTRDGRRIKKLFLESEHCNFRARTESPLYQDGDEVRPRKYLYLEGGQKLDLYSRPISRDNFDVFWVHEPSLFKQLRRRNLMLVKEADWQRLEASAKASQHAQVAVTSVATETEVVTETSSSCQESTLGMSERQLRKVLTELESVDVESPRSKLLQERAALLLDVCRTFKPVAE</sequence>
<feature type="compositionally biased region" description="Low complexity" evidence="1">
    <location>
        <begin position="1"/>
        <end position="13"/>
    </location>
</feature>
<dbReference type="AlphaFoldDB" id="A0A1Y2GE22"/>
<dbReference type="EMBL" id="MCFF01000005">
    <property type="protein sequence ID" value="ORZ27037.1"/>
    <property type="molecule type" value="Genomic_DNA"/>
</dbReference>
<accession>A0A1Y2GE22</accession>
<evidence type="ECO:0000256" key="1">
    <source>
        <dbReference type="SAM" id="MobiDB-lite"/>
    </source>
</evidence>